<protein>
    <submittedName>
        <fullName evidence="2">Uncharacterized protein</fullName>
    </submittedName>
</protein>
<evidence type="ECO:0000313" key="3">
    <source>
        <dbReference type="EMBL" id="CAF4376682.1"/>
    </source>
</evidence>
<organism evidence="2 5">
    <name type="scientific">Didymodactylos carnosus</name>
    <dbReference type="NCBI Taxonomy" id="1234261"/>
    <lineage>
        <taxon>Eukaryota</taxon>
        <taxon>Metazoa</taxon>
        <taxon>Spiralia</taxon>
        <taxon>Gnathifera</taxon>
        <taxon>Rotifera</taxon>
        <taxon>Eurotatoria</taxon>
        <taxon>Bdelloidea</taxon>
        <taxon>Philodinida</taxon>
        <taxon>Philodinidae</taxon>
        <taxon>Didymodactylos</taxon>
    </lineage>
</organism>
<reference evidence="2" key="1">
    <citation type="submission" date="2021-02" db="EMBL/GenBank/DDBJ databases">
        <authorList>
            <person name="Nowell W R."/>
        </authorList>
    </citation>
    <scope>NUCLEOTIDE SEQUENCE</scope>
</reference>
<dbReference type="Proteomes" id="UP000682733">
    <property type="component" value="Unassembled WGS sequence"/>
</dbReference>
<dbReference type="EMBL" id="CAJNOQ010042239">
    <property type="protein sequence ID" value="CAF1626483.1"/>
    <property type="molecule type" value="Genomic_DNA"/>
</dbReference>
<evidence type="ECO:0000313" key="1">
    <source>
        <dbReference type="EMBL" id="CAF1578229.1"/>
    </source>
</evidence>
<sequence>FEEFTQTLQAAEQIEQQLLAKTPVFGATVDSVSRWLNFKEFMFYKLSYPRMCWVYEASKHLSSDLIDS</sequence>
<gene>
    <name evidence="2" type="ORF">GPM918_LOCUS44064</name>
    <name evidence="1" type="ORF">OVA965_LOCUS40823</name>
    <name evidence="4" type="ORF">SRO942_LOCUS45753</name>
    <name evidence="3" type="ORF">TMI583_LOCUS42329</name>
</gene>
<dbReference type="Proteomes" id="UP000681722">
    <property type="component" value="Unassembled WGS sequence"/>
</dbReference>
<dbReference type="Proteomes" id="UP000677228">
    <property type="component" value="Unassembled WGS sequence"/>
</dbReference>
<dbReference type="EMBL" id="CAJNOK010045282">
    <property type="protein sequence ID" value="CAF1578229.1"/>
    <property type="molecule type" value="Genomic_DNA"/>
</dbReference>
<accession>A0A816CQ68</accession>
<name>A0A816CQ68_9BILA</name>
<comment type="caution">
    <text evidence="2">The sequence shown here is derived from an EMBL/GenBank/DDBJ whole genome shotgun (WGS) entry which is preliminary data.</text>
</comment>
<dbReference type="EMBL" id="CAJOBA010068272">
    <property type="protein sequence ID" value="CAF4376682.1"/>
    <property type="molecule type" value="Genomic_DNA"/>
</dbReference>
<keyword evidence="5" id="KW-1185">Reference proteome</keyword>
<evidence type="ECO:0000313" key="2">
    <source>
        <dbReference type="EMBL" id="CAF1626483.1"/>
    </source>
</evidence>
<dbReference type="AlphaFoldDB" id="A0A816CQ68"/>
<evidence type="ECO:0000313" key="5">
    <source>
        <dbReference type="Proteomes" id="UP000663829"/>
    </source>
</evidence>
<evidence type="ECO:0000313" key="4">
    <source>
        <dbReference type="EMBL" id="CAF4520757.1"/>
    </source>
</evidence>
<proteinExistence type="predicted"/>
<dbReference type="EMBL" id="CAJOBC010109759">
    <property type="protein sequence ID" value="CAF4520757.1"/>
    <property type="molecule type" value="Genomic_DNA"/>
</dbReference>
<dbReference type="Proteomes" id="UP000663829">
    <property type="component" value="Unassembled WGS sequence"/>
</dbReference>
<feature type="non-terminal residue" evidence="2">
    <location>
        <position position="1"/>
    </location>
</feature>